<dbReference type="Pfam" id="PF12937">
    <property type="entry name" value="F-box-like"/>
    <property type="match status" value="1"/>
</dbReference>
<protein>
    <recommendedName>
        <fullName evidence="1">F-box domain-containing protein</fullName>
    </recommendedName>
</protein>
<organism evidence="2 3">
    <name type="scientific">Mycena chlorophos</name>
    <name type="common">Agaric fungus</name>
    <name type="synonym">Agaricus chlorophos</name>
    <dbReference type="NCBI Taxonomy" id="658473"/>
    <lineage>
        <taxon>Eukaryota</taxon>
        <taxon>Fungi</taxon>
        <taxon>Dikarya</taxon>
        <taxon>Basidiomycota</taxon>
        <taxon>Agaricomycotina</taxon>
        <taxon>Agaricomycetes</taxon>
        <taxon>Agaricomycetidae</taxon>
        <taxon>Agaricales</taxon>
        <taxon>Marasmiineae</taxon>
        <taxon>Mycenaceae</taxon>
        <taxon>Mycena</taxon>
    </lineage>
</organism>
<accession>A0ABQ0M4F3</accession>
<evidence type="ECO:0000313" key="2">
    <source>
        <dbReference type="EMBL" id="GAT58133.1"/>
    </source>
</evidence>
<dbReference type="InterPro" id="IPR036047">
    <property type="entry name" value="F-box-like_dom_sf"/>
</dbReference>
<keyword evidence="3" id="KW-1185">Reference proteome</keyword>
<dbReference type="InterPro" id="IPR032675">
    <property type="entry name" value="LRR_dom_sf"/>
</dbReference>
<dbReference type="Proteomes" id="UP000815677">
    <property type="component" value="Unassembled WGS sequence"/>
</dbReference>
<evidence type="ECO:0000313" key="3">
    <source>
        <dbReference type="Proteomes" id="UP000815677"/>
    </source>
</evidence>
<dbReference type="Gene3D" id="3.80.10.10">
    <property type="entry name" value="Ribonuclease Inhibitor"/>
    <property type="match status" value="1"/>
</dbReference>
<proteinExistence type="predicted"/>
<name>A0ABQ0M4F3_MYCCL</name>
<feature type="domain" description="F-box" evidence="1">
    <location>
        <begin position="114"/>
        <end position="168"/>
    </location>
</feature>
<dbReference type="InterPro" id="IPR001810">
    <property type="entry name" value="F-box_dom"/>
</dbReference>
<gene>
    <name evidence="2" type="ORF">MCHLO_14596</name>
</gene>
<reference evidence="2" key="1">
    <citation type="submission" date="2014-09" db="EMBL/GenBank/DDBJ databases">
        <title>Genome sequence of the luminous mushroom Mycena chlorophos for searching fungal bioluminescence genes.</title>
        <authorList>
            <person name="Tanaka Y."/>
            <person name="Kasuga D."/>
            <person name="Oba Y."/>
            <person name="Hase S."/>
            <person name="Sato K."/>
            <person name="Oba Y."/>
            <person name="Sakakibara Y."/>
        </authorList>
    </citation>
    <scope>NUCLEOTIDE SEQUENCE</scope>
</reference>
<dbReference type="SUPFAM" id="SSF81383">
    <property type="entry name" value="F-box domain"/>
    <property type="match status" value="1"/>
</dbReference>
<dbReference type="EMBL" id="DF849577">
    <property type="protein sequence ID" value="GAT58133.1"/>
    <property type="molecule type" value="Genomic_DNA"/>
</dbReference>
<sequence>MDDIMLRIEQVRSDGFAPVFFASVPRVVSVAQKTRHPDGQSGVQAVKMAGTNHDVLRRVPLSGPKIIRPELENPIDQACLCSLGVELEITEVDPPEERQLAPEKLAIFPGPTMLALPNEVVSEIFLHYLPPYPERPPLLGDASPTTLGQICRRWRHIAFSTPALWRAIQPFENGSPAHHEHRLAVTKSWLERSRSMPLSIALRVHSRDMESQFLSELVPHRGRWQYISVDLTCSDPYETNLPVARIDGDMPHLLELDVAVAEDFTWGPMSPLSAPKLHTLFLNTCGTIYSMEQLSQHISIPCAQLTRLYLHALYYQVAAEVLLQTQRLVECRLDFDDEQGSVNVPVVEISRELRLPHLEILVLGFSYASRDSRVILESRFLDQLRLPALRHLRVDEKLVTTTTGMHMGTQQPEARSMSTVARLLLSFDYQLPNLRVCVADAWWGVEDYKEVLPDSVDICVHWHGKDMEPEHLDSVSWGRWKV</sequence>
<evidence type="ECO:0000259" key="1">
    <source>
        <dbReference type="Pfam" id="PF12937"/>
    </source>
</evidence>